<name>A0A2U3QKK8_9BACT</name>
<sequence length="60" mass="6626">MLKCPFCENMLSVQTTKGWKCECGELIPFGLETDSNENCENCPVLYCPKRVKPVSGAAVI</sequence>
<accession>A0A2U3QKK8</accession>
<dbReference type="AlphaFoldDB" id="A0A2U3QKK8"/>
<reference evidence="2" key="1">
    <citation type="submission" date="2018-03" db="EMBL/GenBank/DDBJ databases">
        <authorList>
            <person name="Zecchin S."/>
        </authorList>
    </citation>
    <scope>NUCLEOTIDE SEQUENCE [LARGE SCALE GENOMIC DNA]</scope>
</reference>
<proteinExistence type="predicted"/>
<evidence type="ECO:0000313" key="2">
    <source>
        <dbReference type="Proteomes" id="UP000245125"/>
    </source>
</evidence>
<organism evidence="1 2">
    <name type="scientific">Candidatus Sulfobium mesophilum</name>
    <dbReference type="NCBI Taxonomy" id="2016548"/>
    <lineage>
        <taxon>Bacteria</taxon>
        <taxon>Pseudomonadati</taxon>
        <taxon>Nitrospirota</taxon>
        <taxon>Nitrospiria</taxon>
        <taxon>Nitrospirales</taxon>
        <taxon>Nitrospiraceae</taxon>
        <taxon>Candidatus Sulfobium</taxon>
    </lineage>
</organism>
<evidence type="ECO:0000313" key="1">
    <source>
        <dbReference type="EMBL" id="SPQ01946.1"/>
    </source>
</evidence>
<gene>
    <name evidence="1" type="ORF">NBG4_80046</name>
</gene>
<dbReference type="EMBL" id="OUUY01000130">
    <property type="protein sequence ID" value="SPQ01946.1"/>
    <property type="molecule type" value="Genomic_DNA"/>
</dbReference>
<protein>
    <submittedName>
        <fullName evidence="1">Uncharacterized protein</fullName>
    </submittedName>
</protein>
<dbReference type="Proteomes" id="UP000245125">
    <property type="component" value="Unassembled WGS sequence"/>
</dbReference>
<keyword evidence="2" id="KW-1185">Reference proteome</keyword>